<dbReference type="SUPFAM" id="SSF48452">
    <property type="entry name" value="TPR-like"/>
    <property type="match status" value="1"/>
</dbReference>
<sequence length="534" mass="62085">MPKMDTKNNNNFYNKDYEIPGEVVKFVGFMKKLFDTKNVEELQLAYNQGFADINDKYYSEKAWPHPSSIEKIIPESKSNFMIVYKEIYYRDIYHKNPKKSLPLNVQCESFSNFKDFFALLLNTEENEPANFVLPGNWIWDIIEGFINQYVSFCHYKTNPSLRNSEENKELEEIEKNQNSWDIYTVLNILYSLISKAQIHEQLKAIKEGNNPDDFADVFGKNHLYFKVGYFSMIGLLRLQVHLSDYHEALESIRYLNIEPKGLFSTVPNCYVTVHYYIAFCHMMMRNYCEAIKIFEISSLYIQKITNMYALQHPSNVKKNKELDFIGKFHEKILILLAICLTITPQTVEDSVKTLFLDKYDEAFTRMSNGEISEFEKSFILGAPKFVSPNSVTYENNSISRQALQRQCSAFISGMKGQIWTPVVRSYLKLYNSLSVDKLAHLMNITSEETIPKLLIYKKSTTSLGKFSETLKNTDDDDLTLDLNFYIDNETINIADTRVTRNVSDYFLKSSLKFKALTDKAKAINLTGKCHSKKK</sequence>
<evidence type="ECO:0000313" key="6">
    <source>
        <dbReference type="WBParaSite" id="PTRK_0000810200.1"/>
    </source>
</evidence>
<evidence type="ECO:0000256" key="2">
    <source>
        <dbReference type="ARBA" id="ARBA00022540"/>
    </source>
</evidence>
<comment type="subcellular location">
    <subcellularLocation>
        <location evidence="4">Cytoplasm</location>
    </subcellularLocation>
</comment>
<keyword evidence="2 4" id="KW-0396">Initiation factor</keyword>
<accession>A0A0N4ZJG1</accession>
<comment type="similarity">
    <text evidence="4">Belongs to the eIF-3 subunit L family.</text>
</comment>
<keyword evidence="5" id="KW-1185">Reference proteome</keyword>
<name>A0A0N4ZJG1_PARTI</name>
<dbReference type="Proteomes" id="UP000038045">
    <property type="component" value="Unplaced"/>
</dbReference>
<dbReference type="HAMAP" id="MF_03011">
    <property type="entry name" value="eIF3l"/>
    <property type="match status" value="1"/>
</dbReference>
<dbReference type="GO" id="GO:0001732">
    <property type="term" value="P:formation of cytoplasmic translation initiation complex"/>
    <property type="evidence" value="ECO:0007669"/>
    <property type="project" value="UniProtKB-UniRule"/>
</dbReference>
<comment type="function">
    <text evidence="4">Component of the eukaryotic translation initiation factor 3 (eIF-3) complex, which is involved in protein synthesis of a specialized repertoire of mRNAs and, together with other initiation factors, stimulates binding of mRNA and methionyl-tRNAi to the 40S ribosome. The eIF-3 complex specifically targets and initiates translation of a subset of mRNAs involved in cell proliferation.</text>
</comment>
<dbReference type="InterPro" id="IPR011990">
    <property type="entry name" value="TPR-like_helical_dom_sf"/>
</dbReference>
<keyword evidence="3 4" id="KW-0648">Protein biosynthesis</keyword>
<keyword evidence="1 4" id="KW-0963">Cytoplasm</keyword>
<dbReference type="AlphaFoldDB" id="A0A0N4ZJG1"/>
<evidence type="ECO:0000256" key="1">
    <source>
        <dbReference type="ARBA" id="ARBA00022490"/>
    </source>
</evidence>
<organism evidence="5 6">
    <name type="scientific">Parastrongyloides trichosuri</name>
    <name type="common">Possum-specific nematode worm</name>
    <dbReference type="NCBI Taxonomy" id="131310"/>
    <lineage>
        <taxon>Eukaryota</taxon>
        <taxon>Metazoa</taxon>
        <taxon>Ecdysozoa</taxon>
        <taxon>Nematoda</taxon>
        <taxon>Chromadorea</taxon>
        <taxon>Rhabditida</taxon>
        <taxon>Tylenchina</taxon>
        <taxon>Panagrolaimomorpha</taxon>
        <taxon>Strongyloidoidea</taxon>
        <taxon>Strongyloididae</taxon>
        <taxon>Parastrongyloides</taxon>
    </lineage>
</organism>
<comment type="subunit">
    <text evidence="4">Component of the eukaryotic translation initiation factor 3 (eIF-3) complex.</text>
</comment>
<dbReference type="PANTHER" id="PTHR13242:SF0">
    <property type="entry name" value="EUKARYOTIC TRANSLATION INITIATION FACTOR 3 SUBUNIT L"/>
    <property type="match status" value="1"/>
</dbReference>
<dbReference type="STRING" id="131310.A0A0N4ZJG1"/>
<dbReference type="Pfam" id="PF10255">
    <property type="entry name" value="Paf67"/>
    <property type="match status" value="1"/>
</dbReference>
<evidence type="ECO:0000256" key="4">
    <source>
        <dbReference type="HAMAP-Rule" id="MF_03011"/>
    </source>
</evidence>
<protein>
    <recommendedName>
        <fullName evidence="4">Eukaryotic translation initiation factor 3 subunit L</fullName>
        <shortName evidence="4">eIF3l</shortName>
    </recommendedName>
</protein>
<evidence type="ECO:0000256" key="3">
    <source>
        <dbReference type="ARBA" id="ARBA00022917"/>
    </source>
</evidence>
<dbReference type="WBParaSite" id="PTRK_0000810200.1">
    <property type="protein sequence ID" value="PTRK_0000810200.1"/>
    <property type="gene ID" value="PTRK_0000810200"/>
</dbReference>
<evidence type="ECO:0000313" key="5">
    <source>
        <dbReference type="Proteomes" id="UP000038045"/>
    </source>
</evidence>
<dbReference type="GO" id="GO:0016282">
    <property type="term" value="C:eukaryotic 43S preinitiation complex"/>
    <property type="evidence" value="ECO:0007669"/>
    <property type="project" value="UniProtKB-UniRule"/>
</dbReference>
<proteinExistence type="inferred from homology"/>
<dbReference type="InterPro" id="IPR019382">
    <property type="entry name" value="eIF3l"/>
</dbReference>
<dbReference type="GO" id="GO:0003743">
    <property type="term" value="F:translation initiation factor activity"/>
    <property type="evidence" value="ECO:0007669"/>
    <property type="project" value="UniProtKB-UniRule"/>
</dbReference>
<dbReference type="PANTHER" id="PTHR13242">
    <property type="entry name" value="EUKARYOTIC TRANSLATION INITIATION FACTOR 3"/>
    <property type="match status" value="1"/>
</dbReference>
<dbReference type="GO" id="GO:0005852">
    <property type="term" value="C:eukaryotic translation initiation factor 3 complex"/>
    <property type="evidence" value="ECO:0007669"/>
    <property type="project" value="UniProtKB-UniRule"/>
</dbReference>
<reference evidence="6" key="1">
    <citation type="submission" date="2017-02" db="UniProtKB">
        <authorList>
            <consortium name="WormBaseParasite"/>
        </authorList>
    </citation>
    <scope>IDENTIFICATION</scope>
</reference>
<dbReference type="GO" id="GO:0033290">
    <property type="term" value="C:eukaryotic 48S preinitiation complex"/>
    <property type="evidence" value="ECO:0007669"/>
    <property type="project" value="UniProtKB-UniRule"/>
</dbReference>